<comment type="caution">
    <text evidence="7">The sequence shown here is derived from an EMBL/GenBank/DDBJ whole genome shotgun (WGS) entry which is preliminary data.</text>
</comment>
<evidence type="ECO:0000256" key="2">
    <source>
        <dbReference type="ARBA" id="ARBA00022963"/>
    </source>
</evidence>
<dbReference type="InterPro" id="IPR002641">
    <property type="entry name" value="PNPLA_dom"/>
</dbReference>
<keyword evidence="8" id="KW-1185">Reference proteome</keyword>
<dbReference type="PANTHER" id="PTHR14226">
    <property type="entry name" value="NEUROPATHY TARGET ESTERASE/SWISS CHEESE D.MELANOGASTER"/>
    <property type="match status" value="1"/>
</dbReference>
<keyword evidence="2 4" id="KW-0442">Lipid degradation</keyword>
<evidence type="ECO:0000313" key="7">
    <source>
        <dbReference type="EMBL" id="TDE91476.1"/>
    </source>
</evidence>
<evidence type="ECO:0000256" key="3">
    <source>
        <dbReference type="ARBA" id="ARBA00023098"/>
    </source>
</evidence>
<feature type="region of interest" description="Disordered" evidence="5">
    <location>
        <begin position="19"/>
        <end position="49"/>
    </location>
</feature>
<feature type="short sequence motif" description="DGA/G" evidence="4">
    <location>
        <begin position="343"/>
        <end position="345"/>
    </location>
</feature>
<protein>
    <recommendedName>
        <fullName evidence="6">PNPLA domain-containing protein</fullName>
    </recommendedName>
</protein>
<evidence type="ECO:0000256" key="1">
    <source>
        <dbReference type="ARBA" id="ARBA00022801"/>
    </source>
</evidence>
<dbReference type="PANTHER" id="PTHR14226:SF29">
    <property type="entry name" value="NEUROPATHY TARGET ESTERASE SWS"/>
    <property type="match status" value="1"/>
</dbReference>
<dbReference type="EMBL" id="SMNA01000007">
    <property type="protein sequence ID" value="TDE91476.1"/>
    <property type="molecule type" value="Genomic_DNA"/>
</dbReference>
<feature type="short sequence motif" description="GXSXG" evidence="4">
    <location>
        <begin position="88"/>
        <end position="92"/>
    </location>
</feature>
<feature type="active site" description="Proton acceptor" evidence="4">
    <location>
        <position position="343"/>
    </location>
</feature>
<feature type="domain" description="PNPLA" evidence="6">
    <location>
        <begin position="56"/>
        <end position="356"/>
    </location>
</feature>
<feature type="compositionally biased region" description="Pro residues" evidence="5">
    <location>
        <begin position="25"/>
        <end position="39"/>
    </location>
</feature>
<reference evidence="7 8" key="1">
    <citation type="submission" date="2019-03" db="EMBL/GenBank/DDBJ databases">
        <title>Genomic features of bacteria from cold environments.</title>
        <authorList>
            <person name="Shen L."/>
        </authorList>
    </citation>
    <scope>NUCLEOTIDE SEQUENCE [LARGE SCALE GENOMIC DNA]</scope>
    <source>
        <strain evidence="8">T3246-1</strain>
    </source>
</reference>
<organism evidence="7 8">
    <name type="scientific">Occultella glacieicola</name>
    <dbReference type="NCBI Taxonomy" id="2518684"/>
    <lineage>
        <taxon>Bacteria</taxon>
        <taxon>Bacillati</taxon>
        <taxon>Actinomycetota</taxon>
        <taxon>Actinomycetes</taxon>
        <taxon>Micrococcales</taxon>
        <taxon>Ruaniaceae</taxon>
        <taxon>Occultella</taxon>
    </lineage>
</organism>
<feature type="active site" description="Nucleophile" evidence="4">
    <location>
        <position position="90"/>
    </location>
</feature>
<dbReference type="PROSITE" id="PS51635">
    <property type="entry name" value="PNPLA"/>
    <property type="match status" value="1"/>
</dbReference>
<dbReference type="InterPro" id="IPR016035">
    <property type="entry name" value="Acyl_Trfase/lysoPLipase"/>
</dbReference>
<evidence type="ECO:0000313" key="8">
    <source>
        <dbReference type="Proteomes" id="UP000504882"/>
    </source>
</evidence>
<accession>A0ABY2E0M3</accession>
<keyword evidence="3 4" id="KW-0443">Lipid metabolism</keyword>
<dbReference type="InterPro" id="IPR050301">
    <property type="entry name" value="NTE"/>
</dbReference>
<dbReference type="Proteomes" id="UP000504882">
    <property type="component" value="Unassembled WGS sequence"/>
</dbReference>
<keyword evidence="1 4" id="KW-0378">Hydrolase</keyword>
<dbReference type="SUPFAM" id="SSF52151">
    <property type="entry name" value="FabD/lysophospholipase-like"/>
    <property type="match status" value="1"/>
</dbReference>
<dbReference type="Gene3D" id="3.40.1090.10">
    <property type="entry name" value="Cytosolic phospholipase A2 catalytic domain"/>
    <property type="match status" value="1"/>
</dbReference>
<comment type="caution">
    <text evidence="4">Lacks conserved residue(s) required for the propagation of feature annotation.</text>
</comment>
<name>A0ABY2E0M3_9MICO</name>
<proteinExistence type="predicted"/>
<gene>
    <name evidence="7" type="ORF">EXU48_15060</name>
</gene>
<evidence type="ECO:0000256" key="5">
    <source>
        <dbReference type="SAM" id="MobiDB-lite"/>
    </source>
</evidence>
<evidence type="ECO:0000256" key="4">
    <source>
        <dbReference type="PROSITE-ProRule" id="PRU01161"/>
    </source>
</evidence>
<dbReference type="Pfam" id="PF01734">
    <property type="entry name" value="Patatin"/>
    <property type="match status" value="1"/>
</dbReference>
<sequence length="550" mass="60547">MTGAPGVATKLRHGLIRLLGGEPVPDLPEPDPGPASAPEPEPEPDPEPHQEEVIGLVASGGGARSSFQIGALTYLYEQDGFAPQVMTGTSAGSILTGMLAQYPDQAGQREAVEDLRRLWLGMRSSSDLFEELPWFTKLREHMPTWRKVMALRHRPGNRTSLTASLTSVLQGPIKAVERFTARQNDHGEAATDPATASQTAVQTVEHDQTPPEHSPLWTSGNVLDTLATIWEAGRTSTDVQSILNGAQTERAAFRPGPLVDRISDPRLFDAARLADSGVRFRAAVVALESGELRYVDELGRMHDRTDELLPEEDPVELLDAIRASCAIPAVFAPVRLNDQHYVDGGARESLPVEIAVSQLGVTRCYAVVASPVGLPWDGGYGDKDMLEIVMRSGFGIMTDEIQLDEIRRAKSAGAMIIQPELDIHDLLTVEPGLVSISMDYGYLRARDLYTEAPPEVHEHTRHVINLRRLIWTTEDEMFNPVHDPATPRPPMSELVELKLRLRELLEEDDPATLPSGASSWWRTWERHGFGIGEQPSWTDDLPTAEPRLVT</sequence>
<evidence type="ECO:0000259" key="6">
    <source>
        <dbReference type="PROSITE" id="PS51635"/>
    </source>
</evidence>
<dbReference type="RefSeq" id="WP_133108509.1">
    <property type="nucleotide sequence ID" value="NZ_SMNA01000007.1"/>
</dbReference>